<keyword evidence="1" id="KW-0812">Transmembrane</keyword>
<protein>
    <recommendedName>
        <fullName evidence="4">PH domain-containing protein</fullName>
    </recommendedName>
</protein>
<evidence type="ECO:0008006" key="4">
    <source>
        <dbReference type="Google" id="ProtNLM"/>
    </source>
</evidence>
<dbReference type="EMBL" id="JBHLWV010000005">
    <property type="protein sequence ID" value="MFC0313490.1"/>
    <property type="molecule type" value="Genomic_DNA"/>
</dbReference>
<reference evidence="2 3" key="1">
    <citation type="submission" date="2024-09" db="EMBL/GenBank/DDBJ databases">
        <authorList>
            <person name="Sun Q."/>
            <person name="Mori K."/>
        </authorList>
    </citation>
    <scope>NUCLEOTIDE SEQUENCE [LARGE SCALE GENOMIC DNA]</scope>
    <source>
        <strain evidence="2 3">CCM 7957</strain>
    </source>
</reference>
<proteinExistence type="predicted"/>
<gene>
    <name evidence="2" type="ORF">ACFFJD_01310</name>
</gene>
<accession>A0ABV6H3N8</accession>
<keyword evidence="1" id="KW-1133">Transmembrane helix</keyword>
<name>A0ABV6H3N8_9ACTN</name>
<sequence>MSSGAGSQGAADKVNHWSRKAGLSLRPWPGRAPGGLLLRGVIQVGLAGVLIWYGLGLLRDGDISGMGDQLQALRGLVVMMVIVVAFLGISGAAKLIVGAIDLVPRKQVAGRVVSVHDRKFGDILPEFVQHWLFAKRHSGLDRRQWRHEVVLNTPDGLRQWTVRSSRVRDGLVLDEHVVLSVSPIVGYVAKVEPGRAPG</sequence>
<dbReference type="RefSeq" id="WP_382359746.1">
    <property type="nucleotide sequence ID" value="NZ_JBHLWV010000005.1"/>
</dbReference>
<keyword evidence="3" id="KW-1185">Reference proteome</keyword>
<evidence type="ECO:0000313" key="2">
    <source>
        <dbReference type="EMBL" id="MFC0313490.1"/>
    </source>
</evidence>
<organism evidence="2 3">
    <name type="scientific">Gordonia phosphorivorans</name>
    <dbReference type="NCBI Taxonomy" id="1056982"/>
    <lineage>
        <taxon>Bacteria</taxon>
        <taxon>Bacillati</taxon>
        <taxon>Actinomycetota</taxon>
        <taxon>Actinomycetes</taxon>
        <taxon>Mycobacteriales</taxon>
        <taxon>Gordoniaceae</taxon>
        <taxon>Gordonia</taxon>
    </lineage>
</organism>
<evidence type="ECO:0000313" key="3">
    <source>
        <dbReference type="Proteomes" id="UP001589783"/>
    </source>
</evidence>
<feature type="transmembrane region" description="Helical" evidence="1">
    <location>
        <begin position="36"/>
        <end position="55"/>
    </location>
</feature>
<feature type="transmembrane region" description="Helical" evidence="1">
    <location>
        <begin position="75"/>
        <end position="97"/>
    </location>
</feature>
<keyword evidence="1" id="KW-0472">Membrane</keyword>
<evidence type="ECO:0000256" key="1">
    <source>
        <dbReference type="SAM" id="Phobius"/>
    </source>
</evidence>
<dbReference type="Proteomes" id="UP001589783">
    <property type="component" value="Unassembled WGS sequence"/>
</dbReference>
<comment type="caution">
    <text evidence="2">The sequence shown here is derived from an EMBL/GenBank/DDBJ whole genome shotgun (WGS) entry which is preliminary data.</text>
</comment>